<accession>A0A6B8RG10</accession>
<name>A0A6B8RG10_9BACL</name>
<feature type="compositionally biased region" description="Low complexity" evidence="1">
    <location>
        <begin position="1"/>
        <end position="12"/>
    </location>
</feature>
<dbReference type="Pfam" id="PF00395">
    <property type="entry name" value="SLH"/>
    <property type="match status" value="3"/>
</dbReference>
<proteinExistence type="predicted"/>
<evidence type="ECO:0000313" key="3">
    <source>
        <dbReference type="EMBL" id="QGQ94442.1"/>
    </source>
</evidence>
<feature type="domain" description="SLH" evidence="2">
    <location>
        <begin position="290"/>
        <end position="349"/>
    </location>
</feature>
<organism evidence="3 4">
    <name type="scientific">Paenibacillus psychroresistens</name>
    <dbReference type="NCBI Taxonomy" id="1778678"/>
    <lineage>
        <taxon>Bacteria</taxon>
        <taxon>Bacillati</taxon>
        <taxon>Bacillota</taxon>
        <taxon>Bacilli</taxon>
        <taxon>Bacillales</taxon>
        <taxon>Paenibacillaceae</taxon>
        <taxon>Paenibacillus</taxon>
    </lineage>
</organism>
<dbReference type="AlphaFoldDB" id="A0A6B8RG10"/>
<sequence length="409" mass="43398">MPTPTTTSTSTPAPTPTSTPAPTTITPPGTMTVKASLDTNGKAVADVNTNLLHAAILNAKDFAVEISIEGIESAKEIIVNLTGDSIKTALDNNIKQLKIKIGLAIISISTDLLKNDGVTSGNVQLSVSILDSSTMSDEVKEAVGSNPIYDFNLSVDGKKISQFGDNAVTVKLNYTLKLGEDTDQIIIYYINDNGKLEIEKNGKYDAATAQIIFSPAHFSKYAASYNEVSFNDLANVSWAKDSIQALAARSIVKGVGAGSFNPDKLLTRAELITMLMNGFDLIDSNAKTSLSDVKNDTWYYSAIASAQQLGIIKGKSDGSFGINDKITRQDMAVMIYNTGLVVKANLNGNGEIALFTDQSAIATYALQAVTVIQQAGIINGVGNGTFAPRGVATRAQAAVIIWRMLSKVK</sequence>
<gene>
    <name evidence="3" type="ORF">EHS13_05745</name>
</gene>
<reference evidence="4" key="1">
    <citation type="submission" date="2018-11" db="EMBL/GenBank/DDBJ databases">
        <title>Complete genome sequence of Paenibacillus sp. ML311-T8.</title>
        <authorList>
            <person name="Nam Y.-D."/>
            <person name="Kang J."/>
            <person name="Chung W.-H."/>
            <person name="Park Y.S."/>
        </authorList>
    </citation>
    <scope>NUCLEOTIDE SEQUENCE [LARGE SCALE GENOMIC DNA]</scope>
    <source>
        <strain evidence="4">ML311-T8</strain>
    </source>
</reference>
<feature type="domain" description="SLH" evidence="2">
    <location>
        <begin position="226"/>
        <end position="289"/>
    </location>
</feature>
<feature type="domain" description="SLH" evidence="2">
    <location>
        <begin position="352"/>
        <end position="409"/>
    </location>
</feature>
<dbReference type="InterPro" id="IPR001119">
    <property type="entry name" value="SLH_dom"/>
</dbReference>
<evidence type="ECO:0000259" key="2">
    <source>
        <dbReference type="PROSITE" id="PS51272"/>
    </source>
</evidence>
<evidence type="ECO:0000256" key="1">
    <source>
        <dbReference type="SAM" id="MobiDB-lite"/>
    </source>
</evidence>
<dbReference type="EMBL" id="CP034235">
    <property type="protein sequence ID" value="QGQ94442.1"/>
    <property type="molecule type" value="Genomic_DNA"/>
</dbReference>
<dbReference type="KEGG" id="ppsc:EHS13_05745"/>
<evidence type="ECO:0000313" key="4">
    <source>
        <dbReference type="Proteomes" id="UP000426246"/>
    </source>
</evidence>
<protein>
    <submittedName>
        <fullName evidence="3">S-layer homology domain-containing protein</fullName>
    </submittedName>
</protein>
<dbReference type="InterPro" id="IPR051465">
    <property type="entry name" value="Cell_Envelope_Struct_Comp"/>
</dbReference>
<dbReference type="PANTHER" id="PTHR43308">
    <property type="entry name" value="OUTER MEMBRANE PROTEIN ALPHA-RELATED"/>
    <property type="match status" value="1"/>
</dbReference>
<dbReference type="Proteomes" id="UP000426246">
    <property type="component" value="Chromosome"/>
</dbReference>
<dbReference type="PROSITE" id="PS51272">
    <property type="entry name" value="SLH"/>
    <property type="match status" value="3"/>
</dbReference>
<dbReference type="PANTHER" id="PTHR43308:SF1">
    <property type="entry name" value="OUTER MEMBRANE PROTEIN ALPHA"/>
    <property type="match status" value="1"/>
</dbReference>
<feature type="region of interest" description="Disordered" evidence="1">
    <location>
        <begin position="1"/>
        <end position="27"/>
    </location>
</feature>
<keyword evidence="4" id="KW-1185">Reference proteome</keyword>